<protein>
    <submittedName>
        <fullName evidence="2">WXG100 family type VII secretion target</fullName>
    </submittedName>
</protein>
<proteinExistence type="predicted"/>
<accession>A0ABX8CX91</accession>
<evidence type="ECO:0000313" key="2">
    <source>
        <dbReference type="EMBL" id="QVI24267.1"/>
    </source>
</evidence>
<evidence type="ECO:0000313" key="3">
    <source>
        <dbReference type="Proteomes" id="UP000683310"/>
    </source>
</evidence>
<dbReference type="SUPFAM" id="SSF140453">
    <property type="entry name" value="EsxAB dimer-like"/>
    <property type="match status" value="1"/>
</dbReference>
<dbReference type="Pfam" id="PF06013">
    <property type="entry name" value="WXG100"/>
    <property type="match status" value="1"/>
</dbReference>
<reference evidence="2 3" key="1">
    <citation type="submission" date="2021-04" db="EMBL/GenBank/DDBJ databases">
        <title>Nocardia tengchongensis.</title>
        <authorList>
            <person name="Zhuang k."/>
            <person name="Ran Y."/>
            <person name="Li W."/>
        </authorList>
    </citation>
    <scope>NUCLEOTIDE SEQUENCE [LARGE SCALE GENOMIC DNA]</scope>
    <source>
        <strain evidence="2 3">CFH S0057</strain>
    </source>
</reference>
<dbReference type="RefSeq" id="WP_213560330.1">
    <property type="nucleotide sequence ID" value="NZ_JBHYZY010000007.1"/>
</dbReference>
<feature type="compositionally biased region" description="Basic and acidic residues" evidence="1">
    <location>
        <begin position="83"/>
        <end position="92"/>
    </location>
</feature>
<evidence type="ECO:0000256" key="1">
    <source>
        <dbReference type="SAM" id="MobiDB-lite"/>
    </source>
</evidence>
<dbReference type="InterPro" id="IPR010310">
    <property type="entry name" value="T7SS_ESAT-6-like"/>
</dbReference>
<dbReference type="Proteomes" id="UP000683310">
    <property type="component" value="Chromosome"/>
</dbReference>
<dbReference type="InterPro" id="IPR036689">
    <property type="entry name" value="ESAT-6-like_sf"/>
</dbReference>
<name>A0ABX8CX91_9NOCA</name>
<dbReference type="EMBL" id="CP074371">
    <property type="protein sequence ID" value="QVI24267.1"/>
    <property type="molecule type" value="Genomic_DNA"/>
</dbReference>
<gene>
    <name evidence="2" type="ORF">KHQ06_16760</name>
</gene>
<dbReference type="Gene3D" id="1.10.287.1060">
    <property type="entry name" value="ESAT-6-like"/>
    <property type="match status" value="1"/>
</dbReference>
<keyword evidence="3" id="KW-1185">Reference proteome</keyword>
<feature type="region of interest" description="Disordered" evidence="1">
    <location>
        <begin position="83"/>
        <end position="109"/>
    </location>
</feature>
<organism evidence="2 3">
    <name type="scientific">Nocardia tengchongensis</name>
    <dbReference type="NCBI Taxonomy" id="2055889"/>
    <lineage>
        <taxon>Bacteria</taxon>
        <taxon>Bacillati</taxon>
        <taxon>Actinomycetota</taxon>
        <taxon>Actinomycetes</taxon>
        <taxon>Mycobacteriales</taxon>
        <taxon>Nocardiaceae</taxon>
        <taxon>Nocardia</taxon>
    </lineage>
</organism>
<sequence length="109" mass="11880">MVGILNIDPAGVRAAAEWLDRAAQDLADEVSAHMRLVREFLGSDWQGDAAGSHETPWTDWESGAHRLLTSFRTDADLLRRVAAEHTQTDQHRAQALTQAGPGLDLPGVL</sequence>